<keyword evidence="7" id="KW-0282">Flagellum</keyword>
<dbReference type="GO" id="GO:0035438">
    <property type="term" value="F:cyclic-di-GMP binding"/>
    <property type="evidence" value="ECO:0007669"/>
    <property type="project" value="UniProtKB-UniRule"/>
</dbReference>
<comment type="caution">
    <text evidence="7">The sequence shown here is derived from an EMBL/GenBank/DDBJ whole genome shotgun (WGS) entry which is preliminary data.</text>
</comment>
<keyword evidence="2 4" id="KW-0547">Nucleotide-binding</keyword>
<evidence type="ECO:0000256" key="1">
    <source>
        <dbReference type="ARBA" id="ARBA00022636"/>
    </source>
</evidence>
<dbReference type="Pfam" id="PF07317">
    <property type="entry name" value="PilZN"/>
    <property type="match status" value="1"/>
</dbReference>
<dbReference type="InterPro" id="IPR009926">
    <property type="entry name" value="T3SS_YcgR_PilZN"/>
</dbReference>
<sequence length="258" mass="29079">MTTEHSTRVELLRSDDFAQYLLHDPKQIKQIVRTLVESRALITTYLPSGNQSFLTALLAVINNEEQVVFDASPDEAVNRRVAETEELICATQIEGIKIQFPLGGIQEVTYEGRDAFLAGRPERLLRLQRREFYRLITPVTHALTCIIPLLPGPDGEPRSIEARVLDISGGGLAVVVPPDDVEFTPGMEFDDCRITLPDFGPVAVRMRVRNLFRLTNRSGTEVLRAGCEFVDLPNSANNLIQRYIFKVERDRSARERGM</sequence>
<dbReference type="EMBL" id="SSOC01000003">
    <property type="protein sequence ID" value="THF65706.1"/>
    <property type="molecule type" value="Genomic_DNA"/>
</dbReference>
<comment type="function">
    <text evidence="4">Acts as a flagellar brake, regulating swimming and swarming in a bis-(3'-5') cyclic diguanylic acid (c-di-GMP)-dependent manner. Binds 1 c-di-GMP dimer per subunit. Increasing levels of c-di-GMP lead to decreased motility.</text>
</comment>
<dbReference type="GO" id="GO:0071945">
    <property type="term" value="P:regulation of bacterial-type flagellum-dependent cell motility by regulation of motor speed"/>
    <property type="evidence" value="ECO:0007669"/>
    <property type="project" value="UniProtKB-UniRule"/>
</dbReference>
<dbReference type="Proteomes" id="UP000308430">
    <property type="component" value="Unassembled WGS sequence"/>
</dbReference>
<dbReference type="GO" id="GO:0009425">
    <property type="term" value="C:bacterial-type flagellum basal body"/>
    <property type="evidence" value="ECO:0007669"/>
    <property type="project" value="UniProtKB-SubCell"/>
</dbReference>
<protein>
    <recommendedName>
        <fullName evidence="4">Flagellar brake protein YcgR</fullName>
    </recommendedName>
    <alternativeName>
        <fullName evidence="4">Cyclic di-GMP binding protein YcgR</fullName>
    </alternativeName>
</protein>
<dbReference type="AlphaFoldDB" id="A0A4S4B046"/>
<keyword evidence="7" id="KW-0966">Cell projection</keyword>
<evidence type="ECO:0000256" key="2">
    <source>
        <dbReference type="ARBA" id="ARBA00022741"/>
    </source>
</evidence>
<evidence type="ECO:0000256" key="4">
    <source>
        <dbReference type="HAMAP-Rule" id="MF_01457"/>
    </source>
</evidence>
<dbReference type="Gene3D" id="2.30.110.10">
    <property type="entry name" value="Electron Transport, Fmn-binding Protein, Chain A"/>
    <property type="match status" value="1"/>
</dbReference>
<keyword evidence="7" id="KW-0969">Cilium</keyword>
<dbReference type="InterPro" id="IPR009875">
    <property type="entry name" value="PilZ_domain"/>
</dbReference>
<keyword evidence="1 4" id="KW-0973">c-di-GMP</keyword>
<name>A0A4S4B046_9RHOO</name>
<evidence type="ECO:0000259" key="5">
    <source>
        <dbReference type="Pfam" id="PF07238"/>
    </source>
</evidence>
<gene>
    <name evidence="4" type="primary">ycgR</name>
    <name evidence="7" type="ORF">E6C76_09100</name>
</gene>
<feature type="domain" description="Type III secretion system flagellar brake protein YcgR PilZN" evidence="6">
    <location>
        <begin position="20"/>
        <end position="126"/>
    </location>
</feature>
<evidence type="ECO:0000259" key="6">
    <source>
        <dbReference type="Pfam" id="PF07317"/>
    </source>
</evidence>
<dbReference type="HAMAP" id="MF_01457">
    <property type="entry name" value="YcgR"/>
    <property type="match status" value="1"/>
</dbReference>
<dbReference type="Pfam" id="PF07238">
    <property type="entry name" value="PilZ"/>
    <property type="match status" value="1"/>
</dbReference>
<evidence type="ECO:0000256" key="3">
    <source>
        <dbReference type="ARBA" id="ARBA00023143"/>
    </source>
</evidence>
<keyword evidence="8" id="KW-1185">Reference proteome</keyword>
<dbReference type="RefSeq" id="WP_136347912.1">
    <property type="nucleotide sequence ID" value="NZ_SSOC01000003.1"/>
</dbReference>
<dbReference type="InterPro" id="IPR023787">
    <property type="entry name" value="T3SS_YcgR"/>
</dbReference>
<comment type="subcellular location">
    <subcellularLocation>
        <location evidence="4">Bacterial flagellum basal body</location>
    </subcellularLocation>
</comment>
<dbReference type="GO" id="GO:0071973">
    <property type="term" value="P:bacterial-type flagellum-dependent cell motility"/>
    <property type="evidence" value="ECO:0007669"/>
    <property type="project" value="UniProtKB-UniRule"/>
</dbReference>
<comment type="similarity">
    <text evidence="4">Belongs to the YcgR family.</text>
</comment>
<evidence type="ECO:0000313" key="7">
    <source>
        <dbReference type="EMBL" id="THF65706.1"/>
    </source>
</evidence>
<dbReference type="Gene3D" id="2.40.10.220">
    <property type="entry name" value="predicted glycosyltransferase like domains"/>
    <property type="match status" value="1"/>
</dbReference>
<organism evidence="7 8">
    <name type="scientific">Pseudothauera nasutitermitis</name>
    <dbReference type="NCBI Taxonomy" id="2565930"/>
    <lineage>
        <taxon>Bacteria</taxon>
        <taxon>Pseudomonadati</taxon>
        <taxon>Pseudomonadota</taxon>
        <taxon>Betaproteobacteria</taxon>
        <taxon>Rhodocyclales</taxon>
        <taxon>Zoogloeaceae</taxon>
        <taxon>Pseudothauera</taxon>
    </lineage>
</organism>
<accession>A0A4S4B046</accession>
<evidence type="ECO:0000313" key="8">
    <source>
        <dbReference type="Proteomes" id="UP000308430"/>
    </source>
</evidence>
<comment type="subunit">
    <text evidence="4">Monomer. Interacts with the flagellar basal bodies.</text>
</comment>
<dbReference type="OrthoDB" id="5572581at2"/>
<keyword evidence="3 4" id="KW-0975">Bacterial flagellum</keyword>
<proteinExistence type="inferred from homology"/>
<feature type="domain" description="PilZ" evidence="5">
    <location>
        <begin position="128"/>
        <end position="245"/>
    </location>
</feature>
<reference evidence="7 8" key="1">
    <citation type="submission" date="2019-04" db="EMBL/GenBank/DDBJ databases">
        <title>Azoarcus nasutitermitis sp. nov. isolated from termite nest.</title>
        <authorList>
            <person name="Lin S.-Y."/>
            <person name="Hameed A."/>
            <person name="Hsu Y.-H."/>
            <person name="Young C.-C."/>
        </authorList>
    </citation>
    <scope>NUCLEOTIDE SEQUENCE [LARGE SCALE GENOMIC DNA]</scope>
    <source>
        <strain evidence="7 8">CC-YHH838</strain>
    </source>
</reference>
<dbReference type="InterPro" id="IPR012349">
    <property type="entry name" value="Split_barrel_FMN-bd"/>
</dbReference>